<comment type="caution">
    <text evidence="1">The sequence shown here is derived from an EMBL/GenBank/DDBJ whole genome shotgun (WGS) entry which is preliminary data.</text>
</comment>
<protein>
    <submittedName>
        <fullName evidence="1">DUF4291 domain-containing protein</fullName>
    </submittedName>
</protein>
<organism evidence="1 2">
    <name type="scientific">Xanthocytophaga flava</name>
    <dbReference type="NCBI Taxonomy" id="3048013"/>
    <lineage>
        <taxon>Bacteria</taxon>
        <taxon>Pseudomonadati</taxon>
        <taxon>Bacteroidota</taxon>
        <taxon>Cytophagia</taxon>
        <taxon>Cytophagales</taxon>
        <taxon>Rhodocytophagaceae</taxon>
        <taxon>Xanthocytophaga</taxon>
    </lineage>
</organism>
<gene>
    <name evidence="1" type="ORF">QNI19_00110</name>
</gene>
<dbReference type="EMBL" id="JASJOT010000001">
    <property type="protein sequence ID" value="MDJ1491306.1"/>
    <property type="molecule type" value="Genomic_DNA"/>
</dbReference>
<accession>A0ABT7CCB3</accession>
<reference evidence="1 2" key="1">
    <citation type="submission" date="2023-05" db="EMBL/GenBank/DDBJ databases">
        <authorList>
            <person name="Zhang X."/>
        </authorList>
    </citation>
    <scope>NUCLEOTIDE SEQUENCE [LARGE SCALE GENOMIC DNA]</scope>
    <source>
        <strain evidence="1 2">DM2B3-1</strain>
    </source>
</reference>
<name>A0ABT7CCB3_9BACT</name>
<dbReference type="Pfam" id="PF14124">
    <property type="entry name" value="DUF4291"/>
    <property type="match status" value="1"/>
</dbReference>
<dbReference type="RefSeq" id="WP_313990789.1">
    <property type="nucleotide sequence ID" value="NZ_JASJOT010000001.1"/>
</dbReference>
<evidence type="ECO:0000313" key="2">
    <source>
        <dbReference type="Proteomes" id="UP001228581"/>
    </source>
</evidence>
<keyword evidence="2" id="KW-1185">Reference proteome</keyword>
<proteinExistence type="predicted"/>
<dbReference type="PANTHER" id="PTHR38567">
    <property type="entry name" value="DUF4291 DOMAIN-CONTAINING PROTEIN"/>
    <property type="match status" value="1"/>
</dbReference>
<dbReference type="Proteomes" id="UP001228581">
    <property type="component" value="Unassembled WGS sequence"/>
</dbReference>
<dbReference type="PANTHER" id="PTHR38567:SF1">
    <property type="entry name" value="DUF4291 DOMAIN-CONTAINING PROTEIN"/>
    <property type="match status" value="1"/>
</dbReference>
<evidence type="ECO:0000313" key="1">
    <source>
        <dbReference type="EMBL" id="MDJ1491306.1"/>
    </source>
</evidence>
<sequence>MPAAYEIRADFDFQSIVIYQAYSEQIASAAIKNQTFEAPFSFTRMTWIKPSFLWLMERSNWAQKSGQEHILAIRIRRAAWEKALQEGVLTSPEKRVYPDGQIWYELFEQAKVHIQWDPERNLRGQKLEYNSIQVGISRYLIEEFVEEWILEIKDYTPLAKKIHTLCKAGKYEQAKRFLPSEKQYVLSDELKKQIGAS</sequence>
<dbReference type="InterPro" id="IPR025633">
    <property type="entry name" value="DUF4291"/>
</dbReference>